<comment type="caution">
    <text evidence="4">The sequence shown here is derived from an EMBL/GenBank/DDBJ whole genome shotgun (WGS) entry which is preliminary data.</text>
</comment>
<evidence type="ECO:0000256" key="1">
    <source>
        <dbReference type="SAM" id="MobiDB-lite"/>
    </source>
</evidence>
<organism evidence="4 5">
    <name type="scientific">Cyclostephanos tholiformis</name>
    <dbReference type="NCBI Taxonomy" id="382380"/>
    <lineage>
        <taxon>Eukaryota</taxon>
        <taxon>Sar</taxon>
        <taxon>Stramenopiles</taxon>
        <taxon>Ochrophyta</taxon>
        <taxon>Bacillariophyta</taxon>
        <taxon>Coscinodiscophyceae</taxon>
        <taxon>Thalassiosirophycidae</taxon>
        <taxon>Stephanodiscales</taxon>
        <taxon>Stephanodiscaceae</taxon>
        <taxon>Cyclostephanos</taxon>
    </lineage>
</organism>
<dbReference type="Proteomes" id="UP001530377">
    <property type="component" value="Unassembled WGS sequence"/>
</dbReference>
<gene>
    <name evidence="4" type="ORF">ACHAXA_009080</name>
</gene>
<feature type="transmembrane region" description="Helical" evidence="2">
    <location>
        <begin position="459"/>
        <end position="479"/>
    </location>
</feature>
<evidence type="ECO:0000256" key="2">
    <source>
        <dbReference type="SAM" id="Phobius"/>
    </source>
</evidence>
<feature type="region of interest" description="Disordered" evidence="1">
    <location>
        <begin position="280"/>
        <end position="322"/>
    </location>
</feature>
<proteinExistence type="predicted"/>
<feature type="region of interest" description="Disordered" evidence="1">
    <location>
        <begin position="105"/>
        <end position="190"/>
    </location>
</feature>
<keyword evidence="2" id="KW-1133">Transmembrane helix</keyword>
<accession>A0ABD3SPX4</accession>
<evidence type="ECO:0000256" key="3">
    <source>
        <dbReference type="SAM" id="SignalP"/>
    </source>
</evidence>
<evidence type="ECO:0000313" key="4">
    <source>
        <dbReference type="EMBL" id="KAL3826639.1"/>
    </source>
</evidence>
<evidence type="ECO:0008006" key="6">
    <source>
        <dbReference type="Google" id="ProtNLM"/>
    </source>
</evidence>
<keyword evidence="5" id="KW-1185">Reference proteome</keyword>
<feature type="compositionally biased region" description="Basic residues" evidence="1">
    <location>
        <begin position="111"/>
        <end position="122"/>
    </location>
</feature>
<dbReference type="EMBL" id="JALLPB020000017">
    <property type="protein sequence ID" value="KAL3826639.1"/>
    <property type="molecule type" value="Genomic_DNA"/>
</dbReference>
<dbReference type="AlphaFoldDB" id="A0ABD3SPX4"/>
<reference evidence="4 5" key="1">
    <citation type="submission" date="2024-10" db="EMBL/GenBank/DDBJ databases">
        <title>Updated reference genomes for cyclostephanoid diatoms.</title>
        <authorList>
            <person name="Roberts W.R."/>
            <person name="Alverson A.J."/>
        </authorList>
    </citation>
    <scope>NUCLEOTIDE SEQUENCE [LARGE SCALE GENOMIC DNA]</scope>
    <source>
        <strain evidence="4 5">AJA228-03</strain>
    </source>
</reference>
<feature type="region of interest" description="Disordered" evidence="1">
    <location>
        <begin position="414"/>
        <end position="434"/>
    </location>
</feature>
<feature type="signal peptide" evidence="3">
    <location>
        <begin position="1"/>
        <end position="31"/>
    </location>
</feature>
<feature type="compositionally biased region" description="Low complexity" evidence="1">
    <location>
        <begin position="287"/>
        <end position="298"/>
    </location>
</feature>
<name>A0ABD3SPX4_9STRA</name>
<feature type="region of interest" description="Disordered" evidence="1">
    <location>
        <begin position="493"/>
        <end position="518"/>
    </location>
</feature>
<keyword evidence="2" id="KW-0812">Transmembrane</keyword>
<feature type="compositionally biased region" description="Low complexity" evidence="1">
    <location>
        <begin position="135"/>
        <end position="145"/>
    </location>
</feature>
<protein>
    <recommendedName>
        <fullName evidence="6">Membrane-associated protein</fullName>
    </recommendedName>
</protein>
<feature type="compositionally biased region" description="Acidic residues" evidence="1">
    <location>
        <begin position="500"/>
        <end position="515"/>
    </location>
</feature>
<sequence length="649" mass="67687">MTSRGPLTMSGPLSTVLAYAMVLLLSRSSSTYRDSGVGGLVGVDAGEIPDVDAVISMSPSSSSSSASDVDVVAAVASSPDHGRNGGSDMRDRPYVIFAHTFNCDDEEEGNRRRRRRRRRASKAGKACKSQKSDKSVSSSDGSNGEVEIEIGEVAAPTPSPVETIGEDASPTPSPVDATSSRPVAADVDDDDDPLVAACDALAGGMSPSSSTAGGATSLTMSYVYELSIASGSDVGTVVDAMEDALSLYVGGNSMGCDEHAGGTTTTTTTTRWKRWRRRRMDDGGYSGTVTSSTNETSTSGGGSSVAIAPPSSTTTVVGASNDPADVASDDASCQYFVGERAIDSSSCLVVDGGMTLFFSDGTSTEDESNSVLGALEIMMEAMNSIDPSPFLGGSGGAYGVPNVVGVRFIRGDASEGGSPVEGGDGISYDDDDSETPIEQIDASAATAASQGPSSNISTLGGVIMGFGILVLLALTLLTVRRVRSSTADERFREFKNEEGDGRDEDVNDDDFEGTDVDAASLASSPRKKRAYIVGEEGSVRTHVTHDTRMFHNAHEVSNDNGNDLRFDVHYCTSALCSICNRGVGAKFVSAVDDDDSSTIVVQEGHEFSLEDMYKRSFEYKPKEEASVPSYSNPAGIAARPYAVDDTVEL</sequence>
<keyword evidence="2" id="KW-0472">Membrane</keyword>
<feature type="chain" id="PRO_5044782109" description="Membrane-associated protein" evidence="3">
    <location>
        <begin position="32"/>
        <end position="649"/>
    </location>
</feature>
<keyword evidence="3" id="KW-0732">Signal</keyword>
<evidence type="ECO:0000313" key="5">
    <source>
        <dbReference type="Proteomes" id="UP001530377"/>
    </source>
</evidence>